<dbReference type="Proteomes" id="UP000646548">
    <property type="component" value="Unassembled WGS sequence"/>
</dbReference>
<name>A0A834CLZ8_ORYME</name>
<gene>
    <name evidence="7" type="ORF">FQA47_022915</name>
</gene>
<dbReference type="PROSITE" id="PS01130">
    <property type="entry name" value="SLC26A"/>
    <property type="match status" value="1"/>
</dbReference>
<dbReference type="AlphaFoldDB" id="A0A834CLZ8"/>
<dbReference type="InterPro" id="IPR001902">
    <property type="entry name" value="SLC26A/SulP_fam"/>
</dbReference>
<evidence type="ECO:0000256" key="4">
    <source>
        <dbReference type="ARBA" id="ARBA00023136"/>
    </source>
</evidence>
<comment type="caution">
    <text evidence="7">The sequence shown here is derived from an EMBL/GenBank/DDBJ whole genome shotgun (WGS) entry which is preliminary data.</text>
</comment>
<keyword evidence="2 5" id="KW-0812">Transmembrane</keyword>
<evidence type="ECO:0000259" key="6">
    <source>
        <dbReference type="Pfam" id="PF00916"/>
    </source>
</evidence>
<accession>A0A834CLZ8</accession>
<dbReference type="PANTHER" id="PTHR11814">
    <property type="entry name" value="SULFATE TRANSPORTER"/>
    <property type="match status" value="1"/>
</dbReference>
<keyword evidence="3 5" id="KW-1133">Transmembrane helix</keyword>
<dbReference type="EMBL" id="WKFB01000228">
    <property type="protein sequence ID" value="KAF6730938.1"/>
    <property type="molecule type" value="Genomic_DNA"/>
</dbReference>
<organism evidence="7 8">
    <name type="scientific">Oryzias melastigma</name>
    <name type="common">Marine medaka</name>
    <dbReference type="NCBI Taxonomy" id="30732"/>
    <lineage>
        <taxon>Eukaryota</taxon>
        <taxon>Metazoa</taxon>
        <taxon>Chordata</taxon>
        <taxon>Craniata</taxon>
        <taxon>Vertebrata</taxon>
        <taxon>Euteleostomi</taxon>
        <taxon>Actinopterygii</taxon>
        <taxon>Neopterygii</taxon>
        <taxon>Teleostei</taxon>
        <taxon>Neoteleostei</taxon>
        <taxon>Acanthomorphata</taxon>
        <taxon>Ovalentaria</taxon>
        <taxon>Atherinomorphae</taxon>
        <taxon>Beloniformes</taxon>
        <taxon>Adrianichthyidae</taxon>
        <taxon>Oryziinae</taxon>
        <taxon>Oryzias</taxon>
    </lineage>
</organism>
<keyword evidence="4 5" id="KW-0472">Membrane</keyword>
<evidence type="ECO:0000313" key="8">
    <source>
        <dbReference type="Proteomes" id="UP000646548"/>
    </source>
</evidence>
<evidence type="ECO:0000256" key="1">
    <source>
        <dbReference type="ARBA" id="ARBA00004141"/>
    </source>
</evidence>
<feature type="domain" description="SLC26A/SulP transporter" evidence="6">
    <location>
        <begin position="79"/>
        <end position="217"/>
    </location>
</feature>
<evidence type="ECO:0000313" key="7">
    <source>
        <dbReference type="EMBL" id="KAF6730938.1"/>
    </source>
</evidence>
<feature type="transmembrane region" description="Helical" evidence="5">
    <location>
        <begin position="177"/>
        <end position="199"/>
    </location>
</feature>
<dbReference type="Pfam" id="PF00916">
    <property type="entry name" value="Sulfate_transp"/>
    <property type="match status" value="1"/>
</dbReference>
<reference evidence="7" key="1">
    <citation type="journal article" name="BMC Genomics">
        <title>Long-read sequencing and de novo genome assembly of marine medaka (Oryzias melastigma).</title>
        <authorList>
            <person name="Liang P."/>
            <person name="Saqib H.S.A."/>
            <person name="Ni X."/>
            <person name="Shen Y."/>
        </authorList>
    </citation>
    <scope>NUCLEOTIDE SEQUENCE</scope>
    <source>
        <strain evidence="7">Bigg-433</strain>
    </source>
</reference>
<dbReference type="InterPro" id="IPR011547">
    <property type="entry name" value="SLC26A/SulP_dom"/>
</dbReference>
<comment type="subcellular location">
    <subcellularLocation>
        <location evidence="1">Membrane</location>
        <topology evidence="1">Multi-pass membrane protein</topology>
    </subcellularLocation>
</comment>
<protein>
    <submittedName>
        <fullName evidence="7">Prestin</fullName>
    </submittedName>
</protein>
<evidence type="ECO:0000256" key="2">
    <source>
        <dbReference type="ARBA" id="ARBA00022692"/>
    </source>
</evidence>
<dbReference type="GO" id="GO:0008271">
    <property type="term" value="F:secondary active sulfate transmembrane transporter activity"/>
    <property type="evidence" value="ECO:0007669"/>
    <property type="project" value="InterPro"/>
</dbReference>
<proteinExistence type="predicted"/>
<dbReference type="GO" id="GO:0016020">
    <property type="term" value="C:membrane"/>
    <property type="evidence" value="ECO:0007669"/>
    <property type="project" value="UniProtKB-SubCell"/>
</dbReference>
<evidence type="ECO:0000256" key="3">
    <source>
        <dbReference type="ARBA" id="ARBA00022989"/>
    </source>
</evidence>
<sequence length="236" mass="26246">MDSRHRFGKYKVEREVLDEERLEELTQRKTYSDIHPPLTKQLKESFRCTVPKLKRSLVGSFPVLYWLPKYSVWDYGMPDLISGISVGIMHLPQGMAYALLASVPPVFGLYSSLYPALIYFFFGTSRHISIGTFTILSIMVGGVTEKLAPDEIFLKTNGTNITAEVDITARDLYRVKVAAATTLLGGLIQVFLGLVKFGFVGTYLSEPLVRAYTTAACSSCCGGTAENNLWSFSQTL</sequence>
<feature type="transmembrane region" description="Helical" evidence="5">
    <location>
        <begin position="97"/>
        <end position="122"/>
    </location>
</feature>
<evidence type="ECO:0000256" key="5">
    <source>
        <dbReference type="SAM" id="Phobius"/>
    </source>
</evidence>
<dbReference type="InterPro" id="IPR018045">
    <property type="entry name" value="S04_transporter_CS"/>
</dbReference>